<dbReference type="RefSeq" id="WP_093171990.1">
    <property type="nucleotide sequence ID" value="NZ_FNCN01000019.1"/>
</dbReference>
<evidence type="ECO:0000313" key="2">
    <source>
        <dbReference type="Proteomes" id="UP000198923"/>
    </source>
</evidence>
<dbReference type="EMBL" id="FNCN01000019">
    <property type="protein sequence ID" value="SDH63274.1"/>
    <property type="molecule type" value="Genomic_DNA"/>
</dbReference>
<accession>A0A1G8E054</accession>
<gene>
    <name evidence="1" type="ORF">SAMN05421505_11963</name>
</gene>
<dbReference type="Gene3D" id="3.40.50.1820">
    <property type="entry name" value="alpha/beta hydrolase"/>
    <property type="match status" value="1"/>
</dbReference>
<evidence type="ECO:0000313" key="1">
    <source>
        <dbReference type="EMBL" id="SDH63274.1"/>
    </source>
</evidence>
<proteinExistence type="predicted"/>
<dbReference type="AlphaFoldDB" id="A0A1G8E054"/>
<dbReference type="OrthoDB" id="3483116at2"/>
<dbReference type="InterPro" id="IPR029058">
    <property type="entry name" value="AB_hydrolase_fold"/>
</dbReference>
<dbReference type="SUPFAM" id="SSF53474">
    <property type="entry name" value="alpha/beta-Hydrolases"/>
    <property type="match status" value="1"/>
</dbReference>
<evidence type="ECO:0008006" key="3">
    <source>
        <dbReference type="Google" id="ProtNLM"/>
    </source>
</evidence>
<name>A0A1G8E054_9ACTN</name>
<protein>
    <recommendedName>
        <fullName evidence="3">Serine peptidase</fullName>
    </recommendedName>
</protein>
<dbReference type="Proteomes" id="UP000198923">
    <property type="component" value="Unassembled WGS sequence"/>
</dbReference>
<sequence>MSAIVGVHGIGKHKYYEEAGRSPEGAAEAMRLKWDRYLHAGLTGGSAHSGQSYITTVAYYAHLLNDGPAGNAPMRAAAPQPMDQKAQAVLVEWAAQVDALKNAVGESLTGSLRRLTEWLLTRLDHRAAAFAGLFAPEVSAYLDGRQGARAACASEVAETIRREKARVVIAHSLGSVVAYEALWANPDLEVDLLITLGSPLGLRRVVFDRLTPAPVKGRGQRPKGVARWVNIADKDDIAAIPPALAALFGGVDLDIQVNLDWIDFHTVEKYLGSGRLNPHLQPYLL</sequence>
<dbReference type="STRING" id="504805.SAMN05421505_11963"/>
<organism evidence="1 2">
    <name type="scientific">Sinosporangium album</name>
    <dbReference type="NCBI Taxonomy" id="504805"/>
    <lineage>
        <taxon>Bacteria</taxon>
        <taxon>Bacillati</taxon>
        <taxon>Actinomycetota</taxon>
        <taxon>Actinomycetes</taxon>
        <taxon>Streptosporangiales</taxon>
        <taxon>Streptosporangiaceae</taxon>
        <taxon>Sinosporangium</taxon>
    </lineage>
</organism>
<keyword evidence="2" id="KW-1185">Reference proteome</keyword>
<reference evidence="1 2" key="1">
    <citation type="submission" date="2016-10" db="EMBL/GenBank/DDBJ databases">
        <authorList>
            <person name="de Groot N.N."/>
        </authorList>
    </citation>
    <scope>NUCLEOTIDE SEQUENCE [LARGE SCALE GENOMIC DNA]</scope>
    <source>
        <strain evidence="1 2">CPCC 201354</strain>
    </source>
</reference>